<name>A0A5K3G2U7_MESCO</name>
<accession>A0A5K3G2U7</accession>
<organism evidence="1">
    <name type="scientific">Mesocestoides corti</name>
    <name type="common">Flatworm</name>
    <dbReference type="NCBI Taxonomy" id="53468"/>
    <lineage>
        <taxon>Eukaryota</taxon>
        <taxon>Metazoa</taxon>
        <taxon>Spiralia</taxon>
        <taxon>Lophotrochozoa</taxon>
        <taxon>Platyhelminthes</taxon>
        <taxon>Cestoda</taxon>
        <taxon>Eucestoda</taxon>
        <taxon>Cyclophyllidea</taxon>
        <taxon>Mesocestoididae</taxon>
        <taxon>Mesocestoides</taxon>
    </lineage>
</organism>
<protein>
    <submittedName>
        <fullName evidence="1">Secreted protein</fullName>
    </submittedName>
</protein>
<proteinExistence type="predicted"/>
<reference evidence="1" key="1">
    <citation type="submission" date="2019-11" db="UniProtKB">
        <authorList>
            <consortium name="WormBaseParasite"/>
        </authorList>
    </citation>
    <scope>IDENTIFICATION</scope>
</reference>
<dbReference type="WBParaSite" id="MCU_013372-RA">
    <property type="protein sequence ID" value="MCU_013372-RA"/>
    <property type="gene ID" value="MCU_013372"/>
</dbReference>
<sequence>MEGILLARFPHLLIGSFAYLQPRRIDCRFCCLLTRTFKTVKKQIIQVVMRRTSVCKSSEHFVVFLTTGDSSHLGHCSCCCFCCR</sequence>
<evidence type="ECO:0000313" key="1">
    <source>
        <dbReference type="WBParaSite" id="MCU_013372-RA"/>
    </source>
</evidence>
<dbReference type="AlphaFoldDB" id="A0A5K3G2U7"/>